<evidence type="ECO:0000313" key="9">
    <source>
        <dbReference type="EnsemblPlants" id="OGLUM02G28520.1"/>
    </source>
</evidence>
<reference evidence="9" key="1">
    <citation type="submission" date="2015-04" db="UniProtKB">
        <authorList>
            <consortium name="EnsemblPlants"/>
        </authorList>
    </citation>
    <scope>IDENTIFICATION</scope>
</reference>
<proteinExistence type="inferred from homology"/>
<comment type="subcellular location">
    <subcellularLocation>
        <location evidence="1">Membrane</location>
        <topology evidence="1">Multi-pass membrane protein</topology>
    </subcellularLocation>
</comment>
<accession>A0A0D9YWG8</accession>
<dbReference type="GO" id="GO:0016020">
    <property type="term" value="C:membrane"/>
    <property type="evidence" value="ECO:0007669"/>
    <property type="project" value="UniProtKB-SubCell"/>
</dbReference>
<dbReference type="PANTHER" id="PTHR30566">
    <property type="entry name" value="YNAI-RELATED MECHANOSENSITIVE ION CHANNEL"/>
    <property type="match status" value="1"/>
</dbReference>
<feature type="compositionally biased region" description="Low complexity" evidence="6">
    <location>
        <begin position="166"/>
        <end position="181"/>
    </location>
</feature>
<organism evidence="9">
    <name type="scientific">Oryza glumipatula</name>
    <dbReference type="NCBI Taxonomy" id="40148"/>
    <lineage>
        <taxon>Eukaryota</taxon>
        <taxon>Viridiplantae</taxon>
        <taxon>Streptophyta</taxon>
        <taxon>Embryophyta</taxon>
        <taxon>Tracheophyta</taxon>
        <taxon>Spermatophyta</taxon>
        <taxon>Magnoliopsida</taxon>
        <taxon>Liliopsida</taxon>
        <taxon>Poales</taxon>
        <taxon>Poaceae</taxon>
        <taxon>BOP clade</taxon>
        <taxon>Oryzoideae</taxon>
        <taxon>Oryzeae</taxon>
        <taxon>Oryzinae</taxon>
        <taxon>Oryza</taxon>
    </lineage>
</organism>
<dbReference type="InterPro" id="IPR010920">
    <property type="entry name" value="LSM_dom_sf"/>
</dbReference>
<dbReference type="SUPFAM" id="SSF82861">
    <property type="entry name" value="Mechanosensitive channel protein MscS (YggB), transmembrane region"/>
    <property type="match status" value="1"/>
</dbReference>
<keyword evidence="4 7" id="KW-1133">Transmembrane helix</keyword>
<keyword evidence="5 7" id="KW-0472">Membrane</keyword>
<protein>
    <recommendedName>
        <fullName evidence="8">Mechanosensitive ion channel MscS domain-containing protein</fullName>
    </recommendedName>
</protein>
<dbReference type="EnsemblPlants" id="OGLUM02G28520.1">
    <property type="protein sequence ID" value="OGLUM02G28520.1"/>
    <property type="gene ID" value="OGLUM02G28520"/>
</dbReference>
<feature type="transmembrane region" description="Helical" evidence="7">
    <location>
        <begin position="380"/>
        <end position="402"/>
    </location>
</feature>
<dbReference type="HOGENOM" id="CLU_024228_0_0_1"/>
<dbReference type="InterPro" id="IPR006685">
    <property type="entry name" value="MscS_channel_2nd"/>
</dbReference>
<feature type="transmembrane region" description="Helical" evidence="7">
    <location>
        <begin position="442"/>
        <end position="461"/>
    </location>
</feature>
<evidence type="ECO:0000256" key="4">
    <source>
        <dbReference type="ARBA" id="ARBA00022989"/>
    </source>
</evidence>
<dbReference type="InterPro" id="IPR023408">
    <property type="entry name" value="MscS_beta-dom_sf"/>
</dbReference>
<dbReference type="PANTHER" id="PTHR30566:SF24">
    <property type="entry name" value="OS02G0681000 PROTEIN"/>
    <property type="match status" value="1"/>
</dbReference>
<feature type="compositionally biased region" description="Basic residues" evidence="6">
    <location>
        <begin position="118"/>
        <end position="147"/>
    </location>
</feature>
<evidence type="ECO:0000256" key="6">
    <source>
        <dbReference type="SAM" id="MobiDB-lite"/>
    </source>
</evidence>
<dbReference type="Gene3D" id="2.30.30.60">
    <property type="match status" value="1"/>
</dbReference>
<dbReference type="InterPro" id="IPR011014">
    <property type="entry name" value="MscS_channel_TM-2"/>
</dbReference>
<dbReference type="Pfam" id="PF00924">
    <property type="entry name" value="MS_channel_2nd"/>
    <property type="match status" value="1"/>
</dbReference>
<feature type="region of interest" description="Disordered" evidence="6">
    <location>
        <begin position="71"/>
        <end position="181"/>
    </location>
</feature>
<dbReference type="Gramene" id="OGLUM02G28520.1">
    <property type="protein sequence ID" value="OGLUM02G28520.1"/>
    <property type="gene ID" value="OGLUM02G28520"/>
</dbReference>
<evidence type="ECO:0000256" key="5">
    <source>
        <dbReference type="ARBA" id="ARBA00023136"/>
    </source>
</evidence>
<reference evidence="9" key="2">
    <citation type="submission" date="2018-05" db="EMBL/GenBank/DDBJ databases">
        <title>OgluRS3 (Oryza glumaepatula Reference Sequence Version 3).</title>
        <authorList>
            <person name="Zhang J."/>
            <person name="Kudrna D."/>
            <person name="Lee S."/>
            <person name="Talag J."/>
            <person name="Welchert J."/>
            <person name="Wing R.A."/>
        </authorList>
    </citation>
    <scope>NUCLEOTIDE SEQUENCE [LARGE SCALE GENOMIC DNA]</scope>
</reference>
<dbReference type="STRING" id="40148.A0A0D9YWG8"/>
<sequence>MIPRYQGLIPRYQLDTQDTRYQSIPRYQGLIPSRYQGTRYQVPTDTQGTKYQDGEEVEVLEHVAAGVVVTETPRPPASSASVAAEEEPPALTGKEETGAAGKDDNDLGEEREGGGERPRRRQRRERQWKKQRHSAQRRHRSGRRTTSWRRGEITLDVVPSCPRPPETTTTTTPSSWPASSPPLVNHLDVSVGARDKKMSRTAIILHRFRQAAASQSLVETSLQSCPYFGVPLRWLSCTEQTSKWETSTSYQIDDVDQYSPISSVAKICTHPLSSHVNHCYHHSRSLGFSSVSSSRRMYSSDARAKPEDYKNAMAKVSSTETSEVGATDHSGNTWIDILDSARHSTIDATAAALKKLKAMTDPIVPCIQELYATYPDLQRMVIPLGGTLMGTAVAWFVMPIVLRKLHKYTSENPLITLEGESTKKYMSYQTSLWSALEDPAKCIITFMAFSQMAAIVVPSISVYLPQAWRGAFVVSLLWFLQKWKTNFIANIMTNQSAIGMDRDRLLTFDKVSSLALIALGGMALAEACGVPVQSILTVGGVGGVATAFAARDVLGNILSGLSLQFSKPFLVGDNIKAGSIEGKVIEIGLTSTSLINPENLPVVVPNSLFSSQIIVNKSRAVWRASVVKIPVIIEDLEKIPTISEEIKVKLRSNPNIDAPYCYLSRLESSHGELTIGCNIKSMRRDEWTTVEQDILLKAASIVKQYES</sequence>
<dbReference type="AlphaFoldDB" id="A0A0D9YWG8"/>
<evidence type="ECO:0000256" key="7">
    <source>
        <dbReference type="SAM" id="Phobius"/>
    </source>
</evidence>
<feature type="compositionally biased region" description="Basic and acidic residues" evidence="6">
    <location>
        <begin position="93"/>
        <end position="117"/>
    </location>
</feature>
<name>A0A0D9YWG8_9ORYZ</name>
<evidence type="ECO:0000313" key="10">
    <source>
        <dbReference type="Proteomes" id="UP000026961"/>
    </source>
</evidence>
<keyword evidence="3 7" id="KW-0812">Transmembrane</keyword>
<keyword evidence="10" id="KW-1185">Reference proteome</keyword>
<evidence type="ECO:0000256" key="3">
    <source>
        <dbReference type="ARBA" id="ARBA00022692"/>
    </source>
</evidence>
<feature type="domain" description="Mechanosensitive ion channel MscS" evidence="8">
    <location>
        <begin position="552"/>
        <end position="619"/>
    </location>
</feature>
<evidence type="ECO:0000259" key="8">
    <source>
        <dbReference type="Pfam" id="PF00924"/>
    </source>
</evidence>
<dbReference type="Gene3D" id="1.10.287.1260">
    <property type="match status" value="1"/>
</dbReference>
<comment type="similarity">
    <text evidence="2">Belongs to the MscS (TC 1.A.23) family.</text>
</comment>
<dbReference type="Proteomes" id="UP000026961">
    <property type="component" value="Chromosome 2"/>
</dbReference>
<evidence type="ECO:0000256" key="1">
    <source>
        <dbReference type="ARBA" id="ARBA00004141"/>
    </source>
</evidence>
<dbReference type="GO" id="GO:0055085">
    <property type="term" value="P:transmembrane transport"/>
    <property type="evidence" value="ECO:0007669"/>
    <property type="project" value="InterPro"/>
</dbReference>
<dbReference type="eggNOG" id="ENOG502QRDM">
    <property type="taxonomic scope" value="Eukaryota"/>
</dbReference>
<dbReference type="SUPFAM" id="SSF50182">
    <property type="entry name" value="Sm-like ribonucleoproteins"/>
    <property type="match status" value="1"/>
</dbReference>
<evidence type="ECO:0000256" key="2">
    <source>
        <dbReference type="ARBA" id="ARBA00008017"/>
    </source>
</evidence>